<dbReference type="Proteomes" id="UP001362999">
    <property type="component" value="Unassembled WGS sequence"/>
</dbReference>
<feature type="compositionally biased region" description="Low complexity" evidence="6">
    <location>
        <begin position="313"/>
        <end position="332"/>
    </location>
</feature>
<comment type="subcellular location">
    <subcellularLocation>
        <location evidence="1">Nucleus</location>
    </subcellularLocation>
</comment>
<keyword evidence="5" id="KW-0539">Nucleus</keyword>
<dbReference type="InterPro" id="IPR012935">
    <property type="entry name" value="NuBaID_N"/>
</dbReference>
<keyword evidence="4" id="KW-0862">Zinc</keyword>
<feature type="domain" description="NuBaID C-terminal" evidence="8">
    <location>
        <begin position="387"/>
        <end position="449"/>
    </location>
</feature>
<evidence type="ECO:0000256" key="4">
    <source>
        <dbReference type="ARBA" id="ARBA00022833"/>
    </source>
</evidence>
<proteinExistence type="predicted"/>
<evidence type="ECO:0000259" key="8">
    <source>
        <dbReference type="Pfam" id="PF08600"/>
    </source>
</evidence>
<evidence type="ECO:0000256" key="3">
    <source>
        <dbReference type="ARBA" id="ARBA00022771"/>
    </source>
</evidence>
<evidence type="ECO:0000256" key="2">
    <source>
        <dbReference type="ARBA" id="ARBA00022723"/>
    </source>
</evidence>
<dbReference type="Pfam" id="PF07967">
    <property type="entry name" value="zf-C3HC"/>
    <property type="match status" value="1"/>
</dbReference>
<evidence type="ECO:0000256" key="5">
    <source>
        <dbReference type="ARBA" id="ARBA00023242"/>
    </source>
</evidence>
<sequence length="552" mass="58883">MSMLSATTSATSAPIQAADAETLAARTTATKRKLADAFQSLDAAVDVSTNRPIKKANTGGRSFYATLAKYGVKPKQANPQYPSLSKNTPHLSAILARAASRTRKALPFASNTTPPPPLPPTAEYRPSSVPSFLARLATFKLATYANKPQQIDAVAAAKCGWTNDGKDRLVCGLCTVSWVLAGREGMTRDAANALVEKQRIQLVDAHKNGCPWKTRQCDPSIYRVPLQAPTVMVRDMKTNAAALDPFMQGMEVKHPLTANQLASLLNTVSAFTLPPPDDESTTSSPPNPSETAVLTSAFGWAPAPPNTTERARVPSLSRPSSRAASRANSPFPESTPPRISRSSTLATSTPTTEPIASTSKTAPAPPSTPPRQFLRRISSTISLGKREASTSLLHCALCQRRVGLWAFVPPTELASPPPPRPGAQIRPPLPQRQFDLLKEHRSFCPYVVKSTVVPSLPTEIPGTASATAGVGATPGILEGWRAVLTVVLRYGLGQRQRERRLRGSVDDIATMDVDGNSIADQPAVVDNVGAMVESVKARGGKELLRYVKGLLG</sequence>
<evidence type="ECO:0000313" key="9">
    <source>
        <dbReference type="EMBL" id="KAK7033034.1"/>
    </source>
</evidence>
<dbReference type="GO" id="GO:0005634">
    <property type="term" value="C:nucleus"/>
    <property type="evidence" value="ECO:0007669"/>
    <property type="project" value="UniProtKB-SubCell"/>
</dbReference>
<reference evidence="9 10" key="1">
    <citation type="journal article" date="2024" name="J Genomics">
        <title>Draft genome sequencing and assembly of Favolaschia claudopus CIRM-BRFM 2984 isolated from oak limbs.</title>
        <authorList>
            <person name="Navarro D."/>
            <person name="Drula E."/>
            <person name="Chaduli D."/>
            <person name="Cazenave R."/>
            <person name="Ahrendt S."/>
            <person name="Wang J."/>
            <person name="Lipzen A."/>
            <person name="Daum C."/>
            <person name="Barry K."/>
            <person name="Grigoriev I.V."/>
            <person name="Favel A."/>
            <person name="Rosso M.N."/>
            <person name="Martin F."/>
        </authorList>
    </citation>
    <scope>NUCLEOTIDE SEQUENCE [LARGE SCALE GENOMIC DNA]</scope>
    <source>
        <strain evidence="9 10">CIRM-BRFM 2984</strain>
    </source>
</reference>
<gene>
    <name evidence="9" type="ORF">R3P38DRAFT_2920288</name>
</gene>
<protein>
    <submittedName>
        <fullName evidence="9">C3HC zinc finger-like-domain-containing protein</fullName>
    </submittedName>
</protein>
<keyword evidence="2" id="KW-0479">Metal-binding</keyword>
<name>A0AAW0C1W9_9AGAR</name>
<evidence type="ECO:0000256" key="1">
    <source>
        <dbReference type="ARBA" id="ARBA00004123"/>
    </source>
</evidence>
<dbReference type="InterPro" id="IPR013909">
    <property type="entry name" value="NuBaID_C"/>
</dbReference>
<feature type="compositionally biased region" description="Polar residues" evidence="6">
    <location>
        <begin position="340"/>
        <end position="352"/>
    </location>
</feature>
<organism evidence="9 10">
    <name type="scientific">Favolaschia claudopus</name>
    <dbReference type="NCBI Taxonomy" id="2862362"/>
    <lineage>
        <taxon>Eukaryota</taxon>
        <taxon>Fungi</taxon>
        <taxon>Dikarya</taxon>
        <taxon>Basidiomycota</taxon>
        <taxon>Agaricomycotina</taxon>
        <taxon>Agaricomycetes</taxon>
        <taxon>Agaricomycetidae</taxon>
        <taxon>Agaricales</taxon>
        <taxon>Marasmiineae</taxon>
        <taxon>Mycenaceae</taxon>
        <taxon>Favolaschia</taxon>
    </lineage>
</organism>
<feature type="region of interest" description="Disordered" evidence="6">
    <location>
        <begin position="105"/>
        <end position="124"/>
    </location>
</feature>
<dbReference type="AlphaFoldDB" id="A0AAW0C1W9"/>
<keyword evidence="10" id="KW-1185">Reference proteome</keyword>
<evidence type="ECO:0000313" key="10">
    <source>
        <dbReference type="Proteomes" id="UP001362999"/>
    </source>
</evidence>
<dbReference type="GO" id="GO:0008270">
    <property type="term" value="F:zinc ion binding"/>
    <property type="evidence" value="ECO:0007669"/>
    <property type="project" value="UniProtKB-KW"/>
</dbReference>
<dbReference type="EMBL" id="JAWWNJ010000023">
    <property type="protein sequence ID" value="KAK7033034.1"/>
    <property type="molecule type" value="Genomic_DNA"/>
</dbReference>
<feature type="region of interest" description="Disordered" evidence="6">
    <location>
        <begin position="270"/>
        <end position="372"/>
    </location>
</feature>
<evidence type="ECO:0000256" key="6">
    <source>
        <dbReference type="SAM" id="MobiDB-lite"/>
    </source>
</evidence>
<comment type="caution">
    <text evidence="9">The sequence shown here is derived from an EMBL/GenBank/DDBJ whole genome shotgun (WGS) entry which is preliminary data.</text>
</comment>
<dbReference type="PANTHER" id="PTHR15835">
    <property type="entry name" value="NUCLEAR-INTERACTING PARTNER OF ALK"/>
    <property type="match status" value="1"/>
</dbReference>
<keyword evidence="3" id="KW-0863">Zinc-finger</keyword>
<dbReference type="PANTHER" id="PTHR15835:SF6">
    <property type="entry name" value="ZINC FINGER C3HC-TYPE PROTEIN 1"/>
    <property type="match status" value="1"/>
</dbReference>
<feature type="domain" description="C3HC-type" evidence="7">
    <location>
        <begin position="127"/>
        <end position="242"/>
    </location>
</feature>
<evidence type="ECO:0000259" key="7">
    <source>
        <dbReference type="Pfam" id="PF07967"/>
    </source>
</evidence>
<dbReference type="Pfam" id="PF08600">
    <property type="entry name" value="NuBaID_C"/>
    <property type="match status" value="1"/>
</dbReference>
<accession>A0AAW0C1W9</accession>